<dbReference type="OrthoDB" id="9808822at2"/>
<gene>
    <name evidence="2" type="ORF">F8566_05440</name>
</gene>
<dbReference type="Pfam" id="PF02492">
    <property type="entry name" value="cobW"/>
    <property type="match status" value="1"/>
</dbReference>
<dbReference type="RefSeq" id="WP_151558626.1">
    <property type="nucleotide sequence ID" value="NZ_WBMT01000002.1"/>
</dbReference>
<comment type="caution">
    <text evidence="2">The sequence shown here is derived from an EMBL/GenBank/DDBJ whole genome shotgun (WGS) entry which is preliminary data.</text>
</comment>
<dbReference type="SUPFAM" id="SSF90002">
    <property type="entry name" value="Hypothetical protein YjiA, C-terminal domain"/>
    <property type="match status" value="1"/>
</dbReference>
<name>A0A6H9YTQ6_9ACTN</name>
<accession>A0A6H9YTQ6</accession>
<dbReference type="SMART" id="SM00833">
    <property type="entry name" value="CobW_C"/>
    <property type="match status" value="1"/>
</dbReference>
<evidence type="ECO:0000313" key="3">
    <source>
        <dbReference type="Proteomes" id="UP000468735"/>
    </source>
</evidence>
<sequence length="373" mass="40431">MSSIPVVVVAGLHAEVRAEAVRRLLAATPYSVAVHHDLRGIDHGQVERVVLDAWGVRERADVRLAHGCVSCTIREDVLPAVERLAGEARLLVIETWGSVEPRAVAEQIAAKVPGVHLAGVLTAADPAGVLNDLGGGERLRDRALTASEEDERYVAEVLVRQIEYASNLVLGAGEPEDVLLARTVLEHLGAGTPVTLLDELTAPHGSLDAETLAARVDPESLRLPVDQNSDGVATLIWRRPRPLHPVRLYEAIDDLATCAVRSRGRLWLANRPDVLLGWDCVSGLLAIEDRGRWLAARSSRAWSKATPARRAAAALDWRPKTGDRTQLLAFTGPELDRPAMTHLLDRCLLTEAEMRAGSDAWATYTDPFAGVLD</sequence>
<dbReference type="InterPro" id="IPR051927">
    <property type="entry name" value="Zn_Chap_cDPG_Synth"/>
</dbReference>
<dbReference type="InterPro" id="IPR027417">
    <property type="entry name" value="P-loop_NTPase"/>
</dbReference>
<organism evidence="2 3">
    <name type="scientific">Actinomadura rudentiformis</name>
    <dbReference type="NCBI Taxonomy" id="359158"/>
    <lineage>
        <taxon>Bacteria</taxon>
        <taxon>Bacillati</taxon>
        <taxon>Actinomycetota</taxon>
        <taxon>Actinomycetes</taxon>
        <taxon>Streptosporangiales</taxon>
        <taxon>Thermomonosporaceae</taxon>
        <taxon>Actinomadura</taxon>
    </lineage>
</organism>
<dbReference type="PANTHER" id="PTHR43603:SF1">
    <property type="entry name" value="ZINC-REGULATED GTPASE METALLOPROTEIN ACTIVATOR 1"/>
    <property type="match status" value="1"/>
</dbReference>
<dbReference type="InterPro" id="IPR003495">
    <property type="entry name" value="CobW/HypB/UreG_nucleotide-bd"/>
</dbReference>
<evidence type="ECO:0000259" key="1">
    <source>
        <dbReference type="SMART" id="SM00833"/>
    </source>
</evidence>
<dbReference type="InterPro" id="IPR011629">
    <property type="entry name" value="CobW-like_C"/>
</dbReference>
<dbReference type="Proteomes" id="UP000468735">
    <property type="component" value="Unassembled WGS sequence"/>
</dbReference>
<proteinExistence type="predicted"/>
<dbReference type="AlphaFoldDB" id="A0A6H9YTQ6"/>
<dbReference type="Pfam" id="PF07683">
    <property type="entry name" value="CobW_C"/>
    <property type="match status" value="1"/>
</dbReference>
<protein>
    <recommendedName>
        <fullName evidence="1">CobW C-terminal domain-containing protein</fullName>
    </recommendedName>
</protein>
<dbReference type="PANTHER" id="PTHR43603">
    <property type="entry name" value="COBW DOMAIN-CONTAINING PROTEIN DDB_G0274527"/>
    <property type="match status" value="1"/>
</dbReference>
<keyword evidence="3" id="KW-1185">Reference proteome</keyword>
<dbReference type="EMBL" id="WBMT01000002">
    <property type="protein sequence ID" value="KAB2351664.1"/>
    <property type="molecule type" value="Genomic_DNA"/>
</dbReference>
<feature type="domain" description="CobW C-terminal" evidence="1">
    <location>
        <begin position="232"/>
        <end position="348"/>
    </location>
</feature>
<dbReference type="Gene3D" id="3.40.50.300">
    <property type="entry name" value="P-loop containing nucleotide triphosphate hydrolases"/>
    <property type="match status" value="1"/>
</dbReference>
<evidence type="ECO:0000313" key="2">
    <source>
        <dbReference type="EMBL" id="KAB2351664.1"/>
    </source>
</evidence>
<reference evidence="2 3" key="1">
    <citation type="submission" date="2019-09" db="EMBL/GenBank/DDBJ databases">
        <title>Actinomadura physcomitrii sp. nov., a novel actinomycete isolated from moss [Physcomitrium sphaericum (Ludw) Fuernr].</title>
        <authorList>
            <person name="Zhuang X."/>
            <person name="Liu C."/>
        </authorList>
    </citation>
    <scope>NUCLEOTIDE SEQUENCE [LARGE SCALE GENOMIC DNA]</scope>
    <source>
        <strain evidence="2 3">HMC1</strain>
    </source>
</reference>